<evidence type="ECO:0000256" key="3">
    <source>
        <dbReference type="ARBA" id="ARBA00022692"/>
    </source>
</evidence>
<evidence type="ECO:0000313" key="8">
    <source>
        <dbReference type="EMBL" id="CCG05618.1"/>
    </source>
</evidence>
<dbReference type="RefSeq" id="WP_014378484.1">
    <property type="nucleotide sequence ID" value="NC_016943.1"/>
</dbReference>
<feature type="transmembrane region" description="Helical" evidence="6">
    <location>
        <begin position="28"/>
        <end position="51"/>
    </location>
</feature>
<evidence type="ECO:0000256" key="4">
    <source>
        <dbReference type="ARBA" id="ARBA00022989"/>
    </source>
</evidence>
<comment type="subcellular location">
    <subcellularLocation>
        <location evidence="1">Cell membrane</location>
        <topology evidence="1">Multi-pass membrane protein</topology>
    </subcellularLocation>
</comment>
<keyword evidence="2" id="KW-1003">Cell membrane</keyword>
<evidence type="ECO:0000259" key="7">
    <source>
        <dbReference type="Pfam" id="PF02687"/>
    </source>
</evidence>
<name>H6RTB8_BLASD</name>
<dbReference type="EMBL" id="FO117623">
    <property type="protein sequence ID" value="CCG05618.1"/>
    <property type="molecule type" value="Genomic_DNA"/>
</dbReference>
<keyword evidence="4 6" id="KW-1133">Transmembrane helix</keyword>
<protein>
    <submittedName>
        <fullName evidence="8">ABC-type antimicrobial peptide transport system, permease component</fullName>
    </submittedName>
</protein>
<dbReference type="GO" id="GO:0005886">
    <property type="term" value="C:plasma membrane"/>
    <property type="evidence" value="ECO:0007669"/>
    <property type="project" value="UniProtKB-SubCell"/>
</dbReference>
<reference evidence="8 9" key="1">
    <citation type="journal article" date="2012" name="J. Bacteriol.">
        <title>Genome Sequence of Blastococcus saxobsidens DD2, a Stone-Inhabiting Bacterium.</title>
        <authorList>
            <person name="Chouaia B."/>
            <person name="Crotti E."/>
            <person name="Brusetti L."/>
            <person name="Daffonchio D."/>
            <person name="Essoussi I."/>
            <person name="Nouioui I."/>
            <person name="Sbissi I."/>
            <person name="Ghodhbane-Gtari F."/>
            <person name="Gtari M."/>
            <person name="Vacherie B."/>
            <person name="Barbe V."/>
            <person name="Medigue C."/>
            <person name="Gury J."/>
            <person name="Pujic P."/>
            <person name="Normand P."/>
        </authorList>
    </citation>
    <scope>NUCLEOTIDE SEQUENCE [LARGE SCALE GENOMIC DNA]</scope>
    <source>
        <strain evidence="8 9">DD2</strain>
    </source>
</reference>
<accession>H6RTB8</accession>
<sequence length="155" mass="15246">MWHGPARGGGAAVAGARLGIGAAWLARLLLFAVGGVLVLVATLTATALALADARPDLATLAAIGAAPHTRRFIAMGSAAVTGVGGALLGLLVGFAPGVAVAYPLTSTDYGAGARPLIDVPWLLLVGIAVAVPILAVVVTGLTVRSRLPMVSRVAG</sequence>
<dbReference type="Proteomes" id="UP000007517">
    <property type="component" value="Chromosome"/>
</dbReference>
<feature type="transmembrane region" description="Helical" evidence="6">
    <location>
        <begin position="121"/>
        <end position="143"/>
    </location>
</feature>
<dbReference type="InterPro" id="IPR003838">
    <property type="entry name" value="ABC3_permease_C"/>
</dbReference>
<evidence type="ECO:0000256" key="2">
    <source>
        <dbReference type="ARBA" id="ARBA00022475"/>
    </source>
</evidence>
<dbReference type="AlphaFoldDB" id="H6RTB8"/>
<reference evidence="9" key="2">
    <citation type="submission" date="2012-02" db="EMBL/GenBank/DDBJ databases">
        <title>Complete genome sequence of Blastococcus saxobsidens strain DD2.</title>
        <authorList>
            <person name="Genoscope."/>
        </authorList>
    </citation>
    <scope>NUCLEOTIDE SEQUENCE [LARGE SCALE GENOMIC DNA]</scope>
    <source>
        <strain evidence="9">DD2</strain>
    </source>
</reference>
<organism evidence="8 9">
    <name type="scientific">Blastococcus saxobsidens (strain DD2)</name>
    <dbReference type="NCBI Taxonomy" id="1146883"/>
    <lineage>
        <taxon>Bacteria</taxon>
        <taxon>Bacillati</taxon>
        <taxon>Actinomycetota</taxon>
        <taxon>Actinomycetes</taxon>
        <taxon>Geodermatophilales</taxon>
        <taxon>Geodermatophilaceae</taxon>
        <taxon>Blastococcus</taxon>
    </lineage>
</organism>
<dbReference type="eggNOG" id="COG0577">
    <property type="taxonomic scope" value="Bacteria"/>
</dbReference>
<dbReference type="KEGG" id="bsd:BLASA_4832"/>
<gene>
    <name evidence="8" type="ordered locus">BLASA_4832</name>
</gene>
<proteinExistence type="predicted"/>
<keyword evidence="3 6" id="KW-0812">Transmembrane</keyword>
<dbReference type="STRING" id="1146883.BLASA_4832"/>
<evidence type="ECO:0000256" key="5">
    <source>
        <dbReference type="ARBA" id="ARBA00023136"/>
    </source>
</evidence>
<evidence type="ECO:0000256" key="1">
    <source>
        <dbReference type="ARBA" id="ARBA00004651"/>
    </source>
</evidence>
<evidence type="ECO:0000313" key="9">
    <source>
        <dbReference type="Proteomes" id="UP000007517"/>
    </source>
</evidence>
<feature type="transmembrane region" description="Helical" evidence="6">
    <location>
        <begin position="72"/>
        <end position="101"/>
    </location>
</feature>
<keyword evidence="9" id="KW-1185">Reference proteome</keyword>
<dbReference type="HOGENOM" id="CLU_1692105_0_0_11"/>
<feature type="domain" description="ABC3 transporter permease C-terminal" evidence="7">
    <location>
        <begin position="30"/>
        <end position="143"/>
    </location>
</feature>
<evidence type="ECO:0000256" key="6">
    <source>
        <dbReference type="SAM" id="Phobius"/>
    </source>
</evidence>
<keyword evidence="5 6" id="KW-0472">Membrane</keyword>
<dbReference type="Pfam" id="PF02687">
    <property type="entry name" value="FtsX"/>
    <property type="match status" value="1"/>
</dbReference>